<feature type="coiled-coil region" evidence="4">
    <location>
        <begin position="57"/>
        <end position="120"/>
    </location>
</feature>
<dbReference type="EMBL" id="JARBDR010000793">
    <property type="protein sequence ID" value="KAJ8307274.1"/>
    <property type="molecule type" value="Genomic_DNA"/>
</dbReference>
<name>A0ABQ9EQI8_TEGGR</name>
<keyword evidence="2" id="KW-0963">Cytoplasm</keyword>
<comment type="subcellular location">
    <subcellularLocation>
        <location evidence="1">Cytoplasm</location>
    </subcellularLocation>
</comment>
<keyword evidence="4" id="KW-0175">Coiled coil</keyword>
<sequence>MIASIMMVPQLECVKSKCHRNIFSKKLKMTSESEKVLKYLIEAEEIAEDILTDKQQLVDLDRKRQKTREAIRTLQKDKSSNKLWVCFGNMFLKLPKSQTKKLLEKDFDELDNEILDIKKNLKPKVGKLRDIDGQEDIKGFNLNPLSKDEMKAIVQMM</sequence>
<reference evidence="5 6" key="1">
    <citation type="submission" date="2022-12" db="EMBL/GenBank/DDBJ databases">
        <title>Chromosome-level genome of Tegillarca granosa.</title>
        <authorList>
            <person name="Kim J."/>
        </authorList>
    </citation>
    <scope>NUCLEOTIDE SEQUENCE [LARGE SCALE GENOMIC DNA]</scope>
    <source>
        <strain evidence="5">Teg-2019</strain>
        <tissue evidence="5">Adductor muscle</tissue>
    </source>
</reference>
<protein>
    <recommendedName>
        <fullName evidence="7">P53 and DNA damage-regulated protein 1</fullName>
    </recommendedName>
</protein>
<keyword evidence="6" id="KW-1185">Reference proteome</keyword>
<dbReference type="InterPro" id="IPR030482">
    <property type="entry name" value="PDRG1"/>
</dbReference>
<dbReference type="Proteomes" id="UP001217089">
    <property type="component" value="Unassembled WGS sequence"/>
</dbReference>
<evidence type="ECO:0000256" key="4">
    <source>
        <dbReference type="SAM" id="Coils"/>
    </source>
</evidence>
<proteinExistence type="predicted"/>
<dbReference type="PANTHER" id="PTHR21162:SF0">
    <property type="entry name" value="P53 AND DNA DAMAGE-REGULATED PROTEIN 1"/>
    <property type="match status" value="1"/>
</dbReference>
<dbReference type="CDD" id="cd22860">
    <property type="entry name" value="PDRG1"/>
    <property type="match status" value="1"/>
</dbReference>
<evidence type="ECO:0000256" key="3">
    <source>
        <dbReference type="ARBA" id="ARBA00023186"/>
    </source>
</evidence>
<dbReference type="SUPFAM" id="SSF46579">
    <property type="entry name" value="Prefoldin"/>
    <property type="match status" value="1"/>
</dbReference>
<organism evidence="5 6">
    <name type="scientific">Tegillarca granosa</name>
    <name type="common">Malaysian cockle</name>
    <name type="synonym">Anadara granosa</name>
    <dbReference type="NCBI Taxonomy" id="220873"/>
    <lineage>
        <taxon>Eukaryota</taxon>
        <taxon>Metazoa</taxon>
        <taxon>Spiralia</taxon>
        <taxon>Lophotrochozoa</taxon>
        <taxon>Mollusca</taxon>
        <taxon>Bivalvia</taxon>
        <taxon>Autobranchia</taxon>
        <taxon>Pteriomorphia</taxon>
        <taxon>Arcoida</taxon>
        <taxon>Arcoidea</taxon>
        <taxon>Arcidae</taxon>
        <taxon>Tegillarca</taxon>
    </lineage>
</organism>
<evidence type="ECO:0008006" key="7">
    <source>
        <dbReference type="Google" id="ProtNLM"/>
    </source>
</evidence>
<evidence type="ECO:0000313" key="5">
    <source>
        <dbReference type="EMBL" id="KAJ8307274.1"/>
    </source>
</evidence>
<comment type="caution">
    <text evidence="5">The sequence shown here is derived from an EMBL/GenBank/DDBJ whole genome shotgun (WGS) entry which is preliminary data.</text>
</comment>
<gene>
    <name evidence="5" type="ORF">KUTeg_015358</name>
</gene>
<dbReference type="InterPro" id="IPR009053">
    <property type="entry name" value="Prefoldin"/>
</dbReference>
<dbReference type="PANTHER" id="PTHR21162">
    <property type="entry name" value="P53 AND DNA DAMAGE-REGULATED PROTEIN"/>
    <property type="match status" value="1"/>
</dbReference>
<evidence type="ECO:0000256" key="2">
    <source>
        <dbReference type="ARBA" id="ARBA00022490"/>
    </source>
</evidence>
<dbReference type="Gene3D" id="1.10.287.370">
    <property type="match status" value="1"/>
</dbReference>
<evidence type="ECO:0000313" key="6">
    <source>
        <dbReference type="Proteomes" id="UP001217089"/>
    </source>
</evidence>
<evidence type="ECO:0000256" key="1">
    <source>
        <dbReference type="ARBA" id="ARBA00004496"/>
    </source>
</evidence>
<accession>A0ABQ9EQI8</accession>
<keyword evidence="3" id="KW-0143">Chaperone</keyword>